<feature type="binding site" evidence="8">
    <location>
        <position position="83"/>
    </location>
    <ligand>
        <name>Mg(2+)</name>
        <dbReference type="ChEBI" id="CHEBI:18420"/>
        <label>1</label>
        <note>catalytic</note>
    </ligand>
</feature>
<keyword evidence="5" id="KW-0378">Hydrolase</keyword>
<dbReference type="GO" id="GO:0000105">
    <property type="term" value="P:L-histidine biosynthetic process"/>
    <property type="evidence" value="ECO:0007669"/>
    <property type="project" value="UniProtKB-UniRule"/>
</dbReference>
<comment type="cofactor">
    <cofactor evidence="2 8">
        <name>Mg(2+)</name>
        <dbReference type="ChEBI" id="CHEBI:18420"/>
    </cofactor>
</comment>
<comment type="similarity">
    <text evidence="3">Belongs to the inositol monophosphatase superfamily.</text>
</comment>
<dbReference type="PRINTS" id="PR00377">
    <property type="entry name" value="IMPHPHTASES"/>
</dbReference>
<dbReference type="EMBL" id="BBWU01000043">
    <property type="protein sequence ID" value="GAO40127.1"/>
    <property type="molecule type" value="Genomic_DNA"/>
</dbReference>
<dbReference type="InterPro" id="IPR000760">
    <property type="entry name" value="Inositol_monophosphatase-like"/>
</dbReference>
<evidence type="ECO:0000313" key="9">
    <source>
        <dbReference type="EMBL" id="GAO40127.1"/>
    </source>
</evidence>
<evidence type="ECO:0000256" key="7">
    <source>
        <dbReference type="NCBIfam" id="TIGR02067"/>
    </source>
</evidence>
<evidence type="ECO:0000256" key="8">
    <source>
        <dbReference type="PIRSR" id="PIRSR600760-2"/>
    </source>
</evidence>
<dbReference type="SUPFAM" id="SSF56655">
    <property type="entry name" value="Carbohydrate phosphatase"/>
    <property type="match status" value="1"/>
</dbReference>
<feature type="binding site" evidence="8">
    <location>
        <position position="67"/>
    </location>
    <ligand>
        <name>Mg(2+)</name>
        <dbReference type="ChEBI" id="CHEBI:18420"/>
        <label>1</label>
        <note>catalytic</note>
    </ligand>
</feature>
<dbReference type="Proteomes" id="UP000033202">
    <property type="component" value="Unassembled WGS sequence"/>
</dbReference>
<feature type="binding site" evidence="8">
    <location>
        <position position="86"/>
    </location>
    <ligand>
        <name>Mg(2+)</name>
        <dbReference type="ChEBI" id="CHEBI:18420"/>
        <label>1</label>
        <note>catalytic</note>
    </ligand>
</feature>
<dbReference type="CDD" id="cd01641">
    <property type="entry name" value="Bacterial_IMPase_like_1"/>
    <property type="match status" value="1"/>
</dbReference>
<proteinExistence type="inferred from homology"/>
<dbReference type="OrthoDB" id="9785695at2"/>
<dbReference type="GO" id="GO:0004401">
    <property type="term" value="F:histidinol-phosphatase activity"/>
    <property type="evidence" value="ECO:0007669"/>
    <property type="project" value="UniProtKB-UniRule"/>
</dbReference>
<evidence type="ECO:0000313" key="10">
    <source>
        <dbReference type="Proteomes" id="UP000033202"/>
    </source>
</evidence>
<feature type="binding site" evidence="8">
    <location>
        <position position="202"/>
    </location>
    <ligand>
        <name>Mg(2+)</name>
        <dbReference type="ChEBI" id="CHEBI:18420"/>
        <label>1</label>
        <note>catalytic</note>
    </ligand>
</feature>
<dbReference type="EC" id="3.1.3.15" evidence="7"/>
<dbReference type="Pfam" id="PF00459">
    <property type="entry name" value="Inositol_P"/>
    <property type="match status" value="1"/>
</dbReference>
<comment type="caution">
    <text evidence="9">The sequence shown here is derived from an EMBL/GenBank/DDBJ whole genome shotgun (WGS) entry which is preliminary data.</text>
</comment>
<comment type="catalytic activity">
    <reaction evidence="1">
        <text>a myo-inositol phosphate + H2O = myo-inositol + phosphate</text>
        <dbReference type="Rhea" id="RHEA:24056"/>
        <dbReference type="ChEBI" id="CHEBI:15377"/>
        <dbReference type="ChEBI" id="CHEBI:17268"/>
        <dbReference type="ChEBI" id="CHEBI:43474"/>
        <dbReference type="ChEBI" id="CHEBI:84139"/>
        <dbReference type="EC" id="3.1.3.25"/>
    </reaction>
</comment>
<dbReference type="STRING" id="1219043.SCH01S_43_00280"/>
<evidence type="ECO:0000256" key="4">
    <source>
        <dbReference type="ARBA" id="ARBA00022723"/>
    </source>
</evidence>
<gene>
    <name evidence="9" type="ORF">SCH01S_43_00280</name>
</gene>
<reference evidence="9 10" key="1">
    <citation type="submission" date="2015-04" db="EMBL/GenBank/DDBJ databases">
        <title>Whole genome shotgun sequence of Sphingomonas changbaiensis NBRC 104936.</title>
        <authorList>
            <person name="Katano-Makiyama Y."/>
            <person name="Hosoyama A."/>
            <person name="Hashimoto M."/>
            <person name="Noguchi M."/>
            <person name="Tsuchikane K."/>
            <person name="Ohji S."/>
            <person name="Yamazoe A."/>
            <person name="Ichikawa N."/>
            <person name="Kimura A."/>
            <person name="Fujita N."/>
        </authorList>
    </citation>
    <scope>NUCLEOTIDE SEQUENCE [LARGE SCALE GENOMIC DNA]</scope>
    <source>
        <strain evidence="9 10">NBRC 104936</strain>
    </source>
</reference>
<evidence type="ECO:0000256" key="5">
    <source>
        <dbReference type="ARBA" id="ARBA00022801"/>
    </source>
</evidence>
<dbReference type="Gene3D" id="3.40.190.80">
    <property type="match status" value="1"/>
</dbReference>
<evidence type="ECO:0000256" key="3">
    <source>
        <dbReference type="ARBA" id="ARBA00009759"/>
    </source>
</evidence>
<dbReference type="NCBIfam" id="TIGR02067">
    <property type="entry name" value="his_9_HisN"/>
    <property type="match status" value="1"/>
</dbReference>
<sequence length="251" mass="26572">MTLDDDIALAHQLADAAGAVIRPYFRARFAQEAKEDASPVTQADREAEAAIRSLIAAHRPGDGIIGEEYGAEHADAERIWVLDPIDGTRAFIGGRPIFGTMIALMVGGRPVLGVIDQPISGERWIGAAGQPTLFNGRPAHTRPCTELSRALFATTAPWFCGGFDALRSAAGDTLLGGDCYNYALLASGHADLVVEEGLKLHDWAALLPVVEGAGGRMTDWEGHALHKGSDGRVVAVGDPALLPHVLGLLER</sequence>
<keyword evidence="10" id="KW-1185">Reference proteome</keyword>
<feature type="binding site" evidence="8">
    <location>
        <position position="85"/>
    </location>
    <ligand>
        <name>Mg(2+)</name>
        <dbReference type="ChEBI" id="CHEBI:18420"/>
        <label>1</label>
        <note>catalytic</note>
    </ligand>
</feature>
<dbReference type="GO" id="GO:0052834">
    <property type="term" value="F:inositol monophosphate phosphatase activity"/>
    <property type="evidence" value="ECO:0007669"/>
    <property type="project" value="UniProtKB-EC"/>
</dbReference>
<evidence type="ECO:0000256" key="6">
    <source>
        <dbReference type="ARBA" id="ARBA00022842"/>
    </source>
</evidence>
<dbReference type="RefSeq" id="WP_046348929.1">
    <property type="nucleotide sequence ID" value="NZ_BBWU01000043.1"/>
</dbReference>
<protein>
    <recommendedName>
        <fullName evidence="7">Histidinol-phosphatase</fullName>
        <ecNumber evidence="7">3.1.3.15</ecNumber>
    </recommendedName>
</protein>
<dbReference type="AlphaFoldDB" id="A0A0E9MQS6"/>
<accession>A0A0E9MQS6</accession>
<dbReference type="PANTHER" id="PTHR43200">
    <property type="entry name" value="PHOSPHATASE"/>
    <property type="match status" value="1"/>
</dbReference>
<dbReference type="PANTHER" id="PTHR43200:SF6">
    <property type="entry name" value="3'(2'),5'-BISPHOSPHATE NUCLEOTIDASE"/>
    <property type="match status" value="1"/>
</dbReference>
<organism evidence="9 10">
    <name type="scientific">Sphingomonas changbaiensis NBRC 104936</name>
    <dbReference type="NCBI Taxonomy" id="1219043"/>
    <lineage>
        <taxon>Bacteria</taxon>
        <taxon>Pseudomonadati</taxon>
        <taxon>Pseudomonadota</taxon>
        <taxon>Alphaproteobacteria</taxon>
        <taxon>Sphingomonadales</taxon>
        <taxon>Sphingomonadaceae</taxon>
        <taxon>Sphingomonas</taxon>
    </lineage>
</organism>
<dbReference type="Gene3D" id="3.30.540.10">
    <property type="entry name" value="Fructose-1,6-Bisphosphatase, subunit A, domain 1"/>
    <property type="match status" value="1"/>
</dbReference>
<dbReference type="InterPro" id="IPR051090">
    <property type="entry name" value="Inositol_monoP_superfamily"/>
</dbReference>
<evidence type="ECO:0000256" key="2">
    <source>
        <dbReference type="ARBA" id="ARBA00001946"/>
    </source>
</evidence>
<dbReference type="FunFam" id="3.30.540.10:FF:000003">
    <property type="entry name" value="Inositol-1-monophosphatase"/>
    <property type="match status" value="1"/>
</dbReference>
<dbReference type="InterPro" id="IPR011809">
    <property type="entry name" value="His_9_proposed"/>
</dbReference>
<keyword evidence="4 8" id="KW-0479">Metal-binding</keyword>
<evidence type="ECO:0000256" key="1">
    <source>
        <dbReference type="ARBA" id="ARBA00001033"/>
    </source>
</evidence>
<dbReference type="GO" id="GO:0046872">
    <property type="term" value="F:metal ion binding"/>
    <property type="evidence" value="ECO:0007669"/>
    <property type="project" value="UniProtKB-KW"/>
</dbReference>
<keyword evidence="6 8" id="KW-0460">Magnesium</keyword>
<name>A0A0E9MQS6_9SPHN</name>